<organism evidence="4 5">
    <name type="scientific">Stackebrandtia nassauensis (strain DSM 44728 / CIP 108903 / NRRL B-16338 / NBRC 102104 / LLR-40K-21)</name>
    <dbReference type="NCBI Taxonomy" id="446470"/>
    <lineage>
        <taxon>Bacteria</taxon>
        <taxon>Bacillati</taxon>
        <taxon>Actinomycetota</taxon>
        <taxon>Actinomycetes</taxon>
        <taxon>Glycomycetales</taxon>
        <taxon>Glycomycetaceae</taxon>
        <taxon>Stackebrandtia</taxon>
    </lineage>
</organism>
<dbReference type="OrthoDB" id="9793697at2"/>
<proteinExistence type="inferred from homology"/>
<dbReference type="InterPro" id="IPR036513">
    <property type="entry name" value="STAS_dom_sf"/>
</dbReference>
<dbReference type="InterPro" id="IPR002645">
    <property type="entry name" value="STAS_dom"/>
</dbReference>
<name>D3Q5R7_STANL</name>
<dbReference type="KEGG" id="sna:Snas_0501"/>
<feature type="domain" description="STAS" evidence="3">
    <location>
        <begin position="3"/>
        <end position="109"/>
    </location>
</feature>
<comment type="similarity">
    <text evidence="1 2">Belongs to the anti-sigma-factor antagonist family.</text>
</comment>
<dbReference type="InterPro" id="IPR003658">
    <property type="entry name" value="Anti-sigma_ant"/>
</dbReference>
<accession>D3Q5R7</accession>
<evidence type="ECO:0000313" key="4">
    <source>
        <dbReference type="EMBL" id="ADD40216.1"/>
    </source>
</evidence>
<dbReference type="PROSITE" id="PS50801">
    <property type="entry name" value="STAS"/>
    <property type="match status" value="1"/>
</dbReference>
<dbReference type="PANTHER" id="PTHR33495">
    <property type="entry name" value="ANTI-SIGMA FACTOR ANTAGONIST TM_1081-RELATED-RELATED"/>
    <property type="match status" value="1"/>
</dbReference>
<dbReference type="Pfam" id="PF01740">
    <property type="entry name" value="STAS"/>
    <property type="match status" value="1"/>
</dbReference>
<gene>
    <name evidence="4" type="ordered locus">Snas_0501</name>
</gene>
<evidence type="ECO:0000256" key="1">
    <source>
        <dbReference type="ARBA" id="ARBA00009013"/>
    </source>
</evidence>
<dbReference type="STRING" id="446470.Snas_0501"/>
<dbReference type="GO" id="GO:0043856">
    <property type="term" value="F:anti-sigma factor antagonist activity"/>
    <property type="evidence" value="ECO:0007669"/>
    <property type="project" value="InterPro"/>
</dbReference>
<evidence type="ECO:0000256" key="2">
    <source>
        <dbReference type="RuleBase" id="RU003749"/>
    </source>
</evidence>
<dbReference type="AlphaFoldDB" id="D3Q5R7"/>
<dbReference type="SUPFAM" id="SSF52091">
    <property type="entry name" value="SpoIIaa-like"/>
    <property type="match status" value="1"/>
</dbReference>
<reference evidence="4 5" key="1">
    <citation type="journal article" date="2009" name="Stand. Genomic Sci.">
        <title>Complete genome sequence of Stackebrandtia nassauensis type strain (LLR-40K-21).</title>
        <authorList>
            <person name="Munk C."/>
            <person name="Lapidus A."/>
            <person name="Copeland A."/>
            <person name="Jando M."/>
            <person name="Mayilraj S."/>
            <person name="Glavina Del Rio T."/>
            <person name="Nolan M."/>
            <person name="Chen F."/>
            <person name="Lucas S."/>
            <person name="Tice H."/>
            <person name="Cheng J.F."/>
            <person name="Han C."/>
            <person name="Detter J.C."/>
            <person name="Bruce D."/>
            <person name="Goodwin L."/>
            <person name="Chain P."/>
            <person name="Pitluck S."/>
            <person name="Goker M."/>
            <person name="Ovchinikova G."/>
            <person name="Pati A."/>
            <person name="Ivanova N."/>
            <person name="Mavromatis K."/>
            <person name="Chen A."/>
            <person name="Palaniappan K."/>
            <person name="Land M."/>
            <person name="Hauser L."/>
            <person name="Chang Y.J."/>
            <person name="Jeffries C.D."/>
            <person name="Bristow J."/>
            <person name="Eisen J.A."/>
            <person name="Markowitz V."/>
            <person name="Hugenholtz P."/>
            <person name="Kyrpides N.C."/>
            <person name="Klenk H.P."/>
        </authorList>
    </citation>
    <scope>NUCLEOTIDE SEQUENCE [LARGE SCALE GENOMIC DNA]</scope>
    <source>
        <strain evidence="5">DSM 44728 / CIP 108903 / NRRL B-16338 / NBRC 102104 / LLR-40K-21</strain>
    </source>
</reference>
<protein>
    <recommendedName>
        <fullName evidence="2">Anti-sigma factor antagonist</fullName>
    </recommendedName>
</protein>
<dbReference type="RefSeq" id="WP_013015787.1">
    <property type="nucleotide sequence ID" value="NC_013947.1"/>
</dbReference>
<dbReference type="EMBL" id="CP001778">
    <property type="protein sequence ID" value="ADD40216.1"/>
    <property type="molecule type" value="Genomic_DNA"/>
</dbReference>
<dbReference type="Proteomes" id="UP000000844">
    <property type="component" value="Chromosome"/>
</dbReference>
<dbReference type="eggNOG" id="COG1366">
    <property type="taxonomic scope" value="Bacteria"/>
</dbReference>
<dbReference type="PANTHER" id="PTHR33495:SF2">
    <property type="entry name" value="ANTI-SIGMA FACTOR ANTAGONIST TM_1081-RELATED"/>
    <property type="match status" value="1"/>
</dbReference>
<dbReference type="Gene3D" id="3.30.750.24">
    <property type="entry name" value="STAS domain"/>
    <property type="match status" value="1"/>
</dbReference>
<dbReference type="NCBIfam" id="TIGR00377">
    <property type="entry name" value="ant_ant_sig"/>
    <property type="match status" value="1"/>
</dbReference>
<dbReference type="HOGENOM" id="CLU_115403_3_3_11"/>
<evidence type="ECO:0000313" key="5">
    <source>
        <dbReference type="Proteomes" id="UP000000844"/>
    </source>
</evidence>
<dbReference type="CDD" id="cd07043">
    <property type="entry name" value="STAS_anti-anti-sigma_factors"/>
    <property type="match status" value="1"/>
</dbReference>
<evidence type="ECO:0000259" key="3">
    <source>
        <dbReference type="PROSITE" id="PS50801"/>
    </source>
</evidence>
<keyword evidence="5" id="KW-1185">Reference proteome</keyword>
<sequence>MELTIRTRTDGEYTVVAVGGEIDMFTATELREALHAELAKNVSRLAIDVNGVEFCDSTGLGVIIGVLRRLRESGGKLVIVCARQQMLKIFQLTGLDTVLDIRAELPADG</sequence>